<evidence type="ECO:0000256" key="6">
    <source>
        <dbReference type="ARBA" id="ARBA00022670"/>
    </source>
</evidence>
<organism evidence="16 17">
    <name type="scientific">Alternaria atra</name>
    <dbReference type="NCBI Taxonomy" id="119953"/>
    <lineage>
        <taxon>Eukaryota</taxon>
        <taxon>Fungi</taxon>
        <taxon>Dikarya</taxon>
        <taxon>Ascomycota</taxon>
        <taxon>Pezizomycotina</taxon>
        <taxon>Dothideomycetes</taxon>
        <taxon>Pleosporomycetidae</taxon>
        <taxon>Pleosporales</taxon>
        <taxon>Pleosporineae</taxon>
        <taxon>Pleosporaceae</taxon>
        <taxon>Alternaria</taxon>
        <taxon>Alternaria sect. Ulocladioides</taxon>
    </lineage>
</organism>
<protein>
    <recommendedName>
        <fullName evidence="12">Carboxypeptidase M14B</fullName>
    </recommendedName>
    <alternativeName>
        <fullName evidence="11">Carboxypeptidase MCPB</fullName>
    </alternativeName>
</protein>
<evidence type="ECO:0000256" key="12">
    <source>
        <dbReference type="ARBA" id="ARBA00042017"/>
    </source>
</evidence>
<comment type="similarity">
    <text evidence="4 13">Belongs to the peptidase M14 family.</text>
</comment>
<dbReference type="SMART" id="SM00631">
    <property type="entry name" value="Zn_pept"/>
    <property type="match status" value="1"/>
</dbReference>
<comment type="subcellular location">
    <subcellularLocation>
        <location evidence="3">Secreted</location>
    </subcellularLocation>
</comment>
<keyword evidence="5" id="KW-0964">Secreted</keyword>
<dbReference type="Proteomes" id="UP000676310">
    <property type="component" value="Unassembled WGS sequence"/>
</dbReference>
<feature type="chain" id="PRO_5035318661" description="Carboxypeptidase M14B" evidence="14">
    <location>
        <begin position="20"/>
        <end position="528"/>
    </location>
</feature>
<feature type="signal peptide" evidence="14">
    <location>
        <begin position="1"/>
        <end position="19"/>
    </location>
</feature>
<keyword evidence="8" id="KW-0378">Hydrolase</keyword>
<comment type="caution">
    <text evidence="16">The sequence shown here is derived from an EMBL/GenBank/DDBJ whole genome shotgun (WGS) entry which is preliminary data.</text>
</comment>
<evidence type="ECO:0000256" key="13">
    <source>
        <dbReference type="PROSITE-ProRule" id="PRU01379"/>
    </source>
</evidence>
<dbReference type="RefSeq" id="XP_043163747.1">
    <property type="nucleotide sequence ID" value="XM_043307812.1"/>
</dbReference>
<evidence type="ECO:0000313" key="16">
    <source>
        <dbReference type="EMBL" id="CAG5137825.1"/>
    </source>
</evidence>
<reference evidence="16" key="1">
    <citation type="submission" date="2021-05" db="EMBL/GenBank/DDBJ databases">
        <authorList>
            <person name="Stam R."/>
        </authorList>
    </citation>
    <scope>NUCLEOTIDE SEQUENCE</scope>
    <source>
        <strain evidence="16">CS162</strain>
    </source>
</reference>
<dbReference type="GeneID" id="67013607"/>
<dbReference type="SUPFAM" id="SSF53187">
    <property type="entry name" value="Zn-dependent exopeptidases"/>
    <property type="match status" value="1"/>
</dbReference>
<evidence type="ECO:0000256" key="10">
    <source>
        <dbReference type="ARBA" id="ARBA00023180"/>
    </source>
</evidence>
<dbReference type="GO" id="GO:0006508">
    <property type="term" value="P:proteolysis"/>
    <property type="evidence" value="ECO:0007669"/>
    <property type="project" value="UniProtKB-KW"/>
</dbReference>
<evidence type="ECO:0000256" key="9">
    <source>
        <dbReference type="ARBA" id="ARBA00023026"/>
    </source>
</evidence>
<dbReference type="EMBL" id="CAJRGZ010000012">
    <property type="protein sequence ID" value="CAG5137825.1"/>
    <property type="molecule type" value="Genomic_DNA"/>
</dbReference>
<keyword evidence="7 14" id="KW-0732">Signal</keyword>
<gene>
    <name evidence="16" type="ORF">ALTATR162_LOCUS219</name>
</gene>
<evidence type="ECO:0000259" key="15">
    <source>
        <dbReference type="PROSITE" id="PS52035"/>
    </source>
</evidence>
<comment type="function">
    <text evidence="2">Extracellular metalloprotease that contributes to pathogenicity.</text>
</comment>
<evidence type="ECO:0000256" key="2">
    <source>
        <dbReference type="ARBA" id="ARBA00003091"/>
    </source>
</evidence>
<dbReference type="PANTHER" id="PTHR11705:SF83">
    <property type="entry name" value="INACTIVE METALLOCARBOXYPEPTIDASE ECM14"/>
    <property type="match status" value="1"/>
</dbReference>
<evidence type="ECO:0000256" key="3">
    <source>
        <dbReference type="ARBA" id="ARBA00004613"/>
    </source>
</evidence>
<evidence type="ECO:0000256" key="8">
    <source>
        <dbReference type="ARBA" id="ARBA00022801"/>
    </source>
</evidence>
<evidence type="ECO:0000256" key="4">
    <source>
        <dbReference type="ARBA" id="ARBA00005988"/>
    </source>
</evidence>
<dbReference type="OrthoDB" id="3626597at2759"/>
<evidence type="ECO:0000256" key="14">
    <source>
        <dbReference type="SAM" id="SignalP"/>
    </source>
</evidence>
<comment type="cofactor">
    <cofactor evidence="1">
        <name>Zn(2+)</name>
        <dbReference type="ChEBI" id="CHEBI:29105"/>
    </cofactor>
</comment>
<evidence type="ECO:0000313" key="17">
    <source>
        <dbReference type="Proteomes" id="UP000676310"/>
    </source>
</evidence>
<evidence type="ECO:0000256" key="5">
    <source>
        <dbReference type="ARBA" id="ARBA00022525"/>
    </source>
</evidence>
<dbReference type="PANTHER" id="PTHR11705">
    <property type="entry name" value="PROTEASE FAMILY M14 CARBOXYPEPTIDASE A,B"/>
    <property type="match status" value="1"/>
</dbReference>
<dbReference type="Pfam" id="PF00246">
    <property type="entry name" value="Peptidase_M14"/>
    <property type="match status" value="1"/>
</dbReference>
<accession>A0A8J2HTL0</accession>
<sequence length="528" mass="58260">MRASYKPLLGLLTLHVTTAIADGYASNIRPVTLDAPQVAANFPNVEGIQLLSPAFIHPENIPATFANGTSGPTPQQDLESFVKSLTQRNGWITYNDELKSEEGRTIPYVTVTNSKNSNKKLRIWIQGGQHGNEPAGDEGVLALLGKLAHDSQWSAKILERIDLVILPRYNVDGVEYLQRQLASNYDPNRDHAVLERQQTRAIRKLQSEFDPDIFLDDHEYTGSNLVAEKYIRAQDLLVSANKNQNVNPSIRALNQDFVDDIFSAAESKGLRIFPYFTTSVTNGTITIQEPDATPVANHKGAGNYQALTFLLETRGIAIADQHFQRRVASQVIVLETILNKAVNEFDKVYSTIENGRKAFVDSKDDIVVAYEQRITNKTLPFIDASTGSLVNVTVRSRNSDSNIVTLSRPRPKAYVFSRAWADVAERLRILGVTVDVLQEDFVGTVEALVVTTAELAEAKFEGIAGTTVTTNATQQSVTIPAGGFSVDTKQKNAGYAFALLEPEGEASQVYYNKIPLDVGDEYPVFRVL</sequence>
<dbReference type="GO" id="GO:0008270">
    <property type="term" value="F:zinc ion binding"/>
    <property type="evidence" value="ECO:0007669"/>
    <property type="project" value="InterPro"/>
</dbReference>
<dbReference type="PROSITE" id="PS52035">
    <property type="entry name" value="PEPTIDASE_M14"/>
    <property type="match status" value="1"/>
</dbReference>
<dbReference type="GO" id="GO:0005576">
    <property type="term" value="C:extracellular region"/>
    <property type="evidence" value="ECO:0007669"/>
    <property type="project" value="UniProtKB-SubCell"/>
</dbReference>
<keyword evidence="9" id="KW-0843">Virulence</keyword>
<name>A0A8J2HTL0_9PLEO</name>
<evidence type="ECO:0000256" key="11">
    <source>
        <dbReference type="ARBA" id="ARBA00041263"/>
    </source>
</evidence>
<keyword evidence="6" id="KW-0645">Protease</keyword>
<proteinExistence type="inferred from homology"/>
<keyword evidence="10" id="KW-0325">Glycoprotein</keyword>
<evidence type="ECO:0000256" key="7">
    <source>
        <dbReference type="ARBA" id="ARBA00022729"/>
    </source>
</evidence>
<feature type="active site" description="Proton donor/acceptor" evidence="13">
    <location>
        <position position="312"/>
    </location>
</feature>
<dbReference type="Gene3D" id="3.40.630.10">
    <property type="entry name" value="Zn peptidases"/>
    <property type="match status" value="1"/>
</dbReference>
<dbReference type="AlphaFoldDB" id="A0A8J2HTL0"/>
<keyword evidence="17" id="KW-1185">Reference proteome</keyword>
<dbReference type="InterPro" id="IPR000834">
    <property type="entry name" value="Peptidase_M14"/>
</dbReference>
<dbReference type="GO" id="GO:0004181">
    <property type="term" value="F:metallocarboxypeptidase activity"/>
    <property type="evidence" value="ECO:0007669"/>
    <property type="project" value="InterPro"/>
</dbReference>
<feature type="domain" description="Peptidase M14" evidence="15">
    <location>
        <begin position="71"/>
        <end position="341"/>
    </location>
</feature>
<evidence type="ECO:0000256" key="1">
    <source>
        <dbReference type="ARBA" id="ARBA00001947"/>
    </source>
</evidence>